<evidence type="ECO:0000313" key="2">
    <source>
        <dbReference type="Proteomes" id="UP000660729"/>
    </source>
</evidence>
<keyword evidence="2" id="KW-1185">Reference proteome</keyword>
<evidence type="ECO:0000313" key="1">
    <source>
        <dbReference type="EMBL" id="KAF7195282.1"/>
    </source>
</evidence>
<protein>
    <submittedName>
        <fullName evidence="1">Uncharacterized protein</fullName>
    </submittedName>
</protein>
<accession>A0A8H6VM22</accession>
<sequence length="177" mass="20156">MSQQYSAQDIHQLGRGYKAKTRGQQPSIPQSIQAPVVTAELQNQCISQRNQILQHATQTPETIEGEPLKSFLERISPIGLSLMNSRDFTSNHPSLYYLHPNHKIYFDNFPEPLTWDQHMQYSKQLAGENPAYRLELKGIDSDIDEGQGRATVHMEIEVFGLSGTERMLGVSSVEWER</sequence>
<dbReference type="Proteomes" id="UP000660729">
    <property type="component" value="Unassembled WGS sequence"/>
</dbReference>
<comment type="caution">
    <text evidence="1">The sequence shown here is derived from an EMBL/GenBank/DDBJ whole genome shotgun (WGS) entry which is preliminary data.</text>
</comment>
<gene>
    <name evidence="1" type="ORF">HII31_03488</name>
</gene>
<name>A0A8H6VM22_9PEZI</name>
<feature type="non-terminal residue" evidence="1">
    <location>
        <position position="177"/>
    </location>
</feature>
<reference evidence="1" key="1">
    <citation type="submission" date="2020-04" db="EMBL/GenBank/DDBJ databases">
        <title>Draft genome resource of the tomato pathogen Pseudocercospora fuligena.</title>
        <authorList>
            <person name="Zaccaron A."/>
        </authorList>
    </citation>
    <scope>NUCLEOTIDE SEQUENCE</scope>
    <source>
        <strain evidence="1">PF001</strain>
    </source>
</reference>
<organism evidence="1 2">
    <name type="scientific">Pseudocercospora fuligena</name>
    <dbReference type="NCBI Taxonomy" id="685502"/>
    <lineage>
        <taxon>Eukaryota</taxon>
        <taxon>Fungi</taxon>
        <taxon>Dikarya</taxon>
        <taxon>Ascomycota</taxon>
        <taxon>Pezizomycotina</taxon>
        <taxon>Dothideomycetes</taxon>
        <taxon>Dothideomycetidae</taxon>
        <taxon>Mycosphaerellales</taxon>
        <taxon>Mycosphaerellaceae</taxon>
        <taxon>Pseudocercospora</taxon>
    </lineage>
</organism>
<dbReference type="EMBL" id="JABCIY010000041">
    <property type="protein sequence ID" value="KAF7195282.1"/>
    <property type="molecule type" value="Genomic_DNA"/>
</dbReference>
<dbReference type="OrthoDB" id="3648675at2759"/>
<proteinExistence type="predicted"/>
<dbReference type="AlphaFoldDB" id="A0A8H6VM22"/>